<evidence type="ECO:0000313" key="6">
    <source>
        <dbReference type="Proteomes" id="UP000239899"/>
    </source>
</evidence>
<feature type="compositionally biased region" description="Low complexity" evidence="2">
    <location>
        <begin position="712"/>
        <end position="730"/>
    </location>
</feature>
<dbReference type="InterPro" id="IPR032675">
    <property type="entry name" value="LRR_dom_sf"/>
</dbReference>
<dbReference type="STRING" id="3076.A0A2P6TR72"/>
<dbReference type="InterPro" id="IPR010719">
    <property type="entry name" value="MnmM_MeTrfase"/>
</dbReference>
<dbReference type="Proteomes" id="UP000239899">
    <property type="component" value="Unassembled WGS sequence"/>
</dbReference>
<dbReference type="GO" id="GO:0005930">
    <property type="term" value="C:axoneme"/>
    <property type="evidence" value="ECO:0007669"/>
    <property type="project" value="UniProtKB-SubCell"/>
</dbReference>
<dbReference type="GO" id="GO:0008168">
    <property type="term" value="F:methyltransferase activity"/>
    <property type="evidence" value="ECO:0007669"/>
    <property type="project" value="UniProtKB-KW"/>
</dbReference>
<dbReference type="PROSITE" id="PS00108">
    <property type="entry name" value="PROTEIN_KINASE_ST"/>
    <property type="match status" value="1"/>
</dbReference>
<dbReference type="PANTHER" id="PTHR48006:SF92">
    <property type="entry name" value="LRR RECEPTOR-LIKE SERINE_THREONINE-PROTEIN KINASE GSO1"/>
    <property type="match status" value="1"/>
</dbReference>
<dbReference type="InterPro" id="IPR008271">
    <property type="entry name" value="Ser/Thr_kinase_AS"/>
</dbReference>
<dbReference type="SUPFAM" id="SSF52058">
    <property type="entry name" value="L domain-like"/>
    <property type="match status" value="1"/>
</dbReference>
<name>A0A2P6TR72_CHLSO</name>
<feature type="domain" description="Protein kinase" evidence="4">
    <location>
        <begin position="450"/>
        <end position="743"/>
    </location>
</feature>
<comment type="subcellular location">
    <subcellularLocation>
        <location evidence="1">Cytoplasm</location>
        <location evidence="1">Cytoskeleton</location>
        <location evidence="1">Cilium axoneme</location>
    </subcellularLocation>
</comment>
<dbReference type="GO" id="GO:0032259">
    <property type="term" value="P:methylation"/>
    <property type="evidence" value="ECO:0007669"/>
    <property type="project" value="UniProtKB-KW"/>
</dbReference>
<dbReference type="Pfam" id="PF00069">
    <property type="entry name" value="Pkinase"/>
    <property type="match status" value="1"/>
</dbReference>
<proteinExistence type="predicted"/>
<dbReference type="PROSITE" id="PS50011">
    <property type="entry name" value="PROTEIN_KINASE_DOM"/>
    <property type="match status" value="1"/>
</dbReference>
<keyword evidence="6" id="KW-1185">Reference proteome</keyword>
<keyword evidence="3" id="KW-0732">Signal</keyword>
<evidence type="ECO:0000256" key="2">
    <source>
        <dbReference type="SAM" id="MobiDB-lite"/>
    </source>
</evidence>
<dbReference type="Gene3D" id="3.40.50.150">
    <property type="entry name" value="Vaccinia Virus protein VP39"/>
    <property type="match status" value="1"/>
</dbReference>
<feature type="signal peptide" evidence="3">
    <location>
        <begin position="1"/>
        <end position="31"/>
    </location>
</feature>
<dbReference type="InterPro" id="IPR011009">
    <property type="entry name" value="Kinase-like_dom_sf"/>
</dbReference>
<dbReference type="GO" id="GO:0005524">
    <property type="term" value="F:ATP binding"/>
    <property type="evidence" value="ECO:0007669"/>
    <property type="project" value="InterPro"/>
</dbReference>
<dbReference type="Pfam" id="PF06962">
    <property type="entry name" value="rRNA_methylase"/>
    <property type="match status" value="1"/>
</dbReference>
<keyword evidence="5" id="KW-0808">Transferase</keyword>
<dbReference type="InterPro" id="IPR051824">
    <property type="entry name" value="LRR_Rcpt-Like_S/T_Kinase"/>
</dbReference>
<dbReference type="GO" id="GO:0004672">
    <property type="term" value="F:protein kinase activity"/>
    <property type="evidence" value="ECO:0007669"/>
    <property type="project" value="InterPro"/>
</dbReference>
<accession>A0A2P6TR72</accession>
<evidence type="ECO:0000313" key="5">
    <source>
        <dbReference type="EMBL" id="PRW56560.1"/>
    </source>
</evidence>
<dbReference type="EMBL" id="LHPG02000008">
    <property type="protein sequence ID" value="PRW56560.1"/>
    <property type="molecule type" value="Genomic_DNA"/>
</dbReference>
<protein>
    <submittedName>
        <fullName evidence="5">S-adenosyl-L-methionine-dependent methyltransferase domain-containing</fullName>
    </submittedName>
</protein>
<keyword evidence="5" id="KW-0489">Methyltransferase</keyword>
<dbReference type="Gene3D" id="1.10.510.10">
    <property type="entry name" value="Transferase(Phosphotransferase) domain 1"/>
    <property type="match status" value="1"/>
</dbReference>
<dbReference type="OrthoDB" id="2984at2759"/>
<dbReference type="Gene3D" id="3.80.10.10">
    <property type="entry name" value="Ribonuclease Inhibitor"/>
    <property type="match status" value="1"/>
</dbReference>
<feature type="region of interest" description="Disordered" evidence="2">
    <location>
        <begin position="712"/>
        <end position="733"/>
    </location>
</feature>
<feature type="chain" id="PRO_5015119648" evidence="3">
    <location>
        <begin position="32"/>
        <end position="927"/>
    </location>
</feature>
<organism evidence="5 6">
    <name type="scientific">Chlorella sorokiniana</name>
    <name type="common">Freshwater green alga</name>
    <dbReference type="NCBI Taxonomy" id="3076"/>
    <lineage>
        <taxon>Eukaryota</taxon>
        <taxon>Viridiplantae</taxon>
        <taxon>Chlorophyta</taxon>
        <taxon>core chlorophytes</taxon>
        <taxon>Trebouxiophyceae</taxon>
        <taxon>Chlorellales</taxon>
        <taxon>Chlorellaceae</taxon>
        <taxon>Chlorella clade</taxon>
        <taxon>Chlorella</taxon>
    </lineage>
</organism>
<dbReference type="InterPro" id="IPR029063">
    <property type="entry name" value="SAM-dependent_MTases_sf"/>
</dbReference>
<dbReference type="PANTHER" id="PTHR48006">
    <property type="entry name" value="LEUCINE-RICH REPEAT-CONTAINING PROTEIN DDB_G0281931-RELATED"/>
    <property type="match status" value="1"/>
</dbReference>
<dbReference type="AlphaFoldDB" id="A0A2P6TR72"/>
<comment type="caution">
    <text evidence="5">The sequence shown here is derived from an EMBL/GenBank/DDBJ whole genome shotgun (WGS) entry which is preliminary data.</text>
</comment>
<sequence length="927" mass="99726">MRAACKLRLHAELAGRLLLLAAALLLRPASGGDPGPSGSPVLDEAAVMSRLRQFAHDFGLVTAGMHWGGWDPGDRTHYCQWHHVRCDDSQHVTIIQMINDVNFLGGPEANRLGNITLLPLPRAVVLPPELAQLRHLEALELVVYGYAEQMPPEWGQPGAFSSLTRLVLDVLGYTSPAPLPPIEAGALQALQVMELDATQQHSPLLLPPSWGRPGVFRELQTLTIKAPVALPLPAAWSLRHNNLTGPLPTRLACNLPNLASLELAENQFTGTLPPEWALCQSGLTGVHLASNQLTGPAFPAAWVAPNTSLSLIHLSLSHNRGLTGTLPAALPWNNLQILLLRNTSVSGSVPEQWCTAQFTRELRRLDFIGSNLSLALPPCAAQAMPELTLELAHHLNSKLTSIRSAGSGSGSQGSSGADGGSTFTSAQRWGLESDSLRMDASDLQFIAEDDGGLVQLGEGAHGVVYLAKWQDLYVGVKVLELQPGMGSQAFWHEIALLKRCTHPRIVPVYGVAIQSQLLMVAVQLMIGGSLRAALMNPEHQQELRWAARGRQVALDVAEALVYLHEDARILHSDVKSGNVLLSQDWRAALSDFGVAQVLAGSARTAAGGSNLYAAPEQLLGRRCTLAADMYSFGLLLVELLTRRVIIRRGDWELPRPGIDCPQEVANLIDRCLFIVAKAAMSCSGRPASRWSWLDGPAVRQRRRHVAAAAASPLEQQQLQQTGQQQAAEQPPSRFEELMQHARLTHIAQDLWGQVLRQGDVCVDATCGNGHDTAFLAKAVGPGGTVHAFDVQPAAIEATQQAVADSVPEAQAPALHMHLRSHAEMRDVVVEGSARVVVFNLGYLPGSDKATTTREDSTLAAVQAACQVLQPGGLCSILCYTGHPGGMEEYEAVKAAVGALPPSSWVSSEVRLLNRPTAPVLLLVWKRA</sequence>
<evidence type="ECO:0000256" key="1">
    <source>
        <dbReference type="ARBA" id="ARBA00004430"/>
    </source>
</evidence>
<dbReference type="SUPFAM" id="SSF56112">
    <property type="entry name" value="Protein kinase-like (PK-like)"/>
    <property type="match status" value="1"/>
</dbReference>
<evidence type="ECO:0000256" key="3">
    <source>
        <dbReference type="SAM" id="SignalP"/>
    </source>
</evidence>
<gene>
    <name evidence="5" type="ORF">C2E21_4533</name>
</gene>
<evidence type="ECO:0000259" key="4">
    <source>
        <dbReference type="PROSITE" id="PS50011"/>
    </source>
</evidence>
<dbReference type="InterPro" id="IPR000719">
    <property type="entry name" value="Prot_kinase_dom"/>
</dbReference>
<dbReference type="SUPFAM" id="SSF53335">
    <property type="entry name" value="S-adenosyl-L-methionine-dependent methyltransferases"/>
    <property type="match status" value="1"/>
</dbReference>
<reference evidence="5 6" key="1">
    <citation type="journal article" date="2018" name="Plant J.">
        <title>Genome sequences of Chlorella sorokiniana UTEX 1602 and Micractinium conductrix SAG 241.80: implications to maltose excretion by a green alga.</title>
        <authorList>
            <person name="Arriola M.B."/>
            <person name="Velmurugan N."/>
            <person name="Zhang Y."/>
            <person name="Plunkett M.H."/>
            <person name="Hondzo H."/>
            <person name="Barney B.M."/>
        </authorList>
    </citation>
    <scope>NUCLEOTIDE SEQUENCE [LARGE SCALE GENOMIC DNA]</scope>
    <source>
        <strain evidence="6">UTEX 1602</strain>
    </source>
</reference>
<dbReference type="SMART" id="SM00220">
    <property type="entry name" value="S_TKc"/>
    <property type="match status" value="1"/>
</dbReference>